<dbReference type="AlphaFoldDB" id="A0A285L667"/>
<organism evidence="2 3">
    <name type="scientific">Nocardia amikacinitolerans</name>
    <dbReference type="NCBI Taxonomy" id="756689"/>
    <lineage>
        <taxon>Bacteria</taxon>
        <taxon>Bacillati</taxon>
        <taxon>Actinomycetota</taxon>
        <taxon>Actinomycetes</taxon>
        <taxon>Mycobacteriales</taxon>
        <taxon>Nocardiaceae</taxon>
        <taxon>Nocardia</taxon>
    </lineage>
</organism>
<dbReference type="Proteomes" id="UP000219565">
    <property type="component" value="Unassembled WGS sequence"/>
</dbReference>
<keyword evidence="3" id="KW-1185">Reference proteome</keyword>
<evidence type="ECO:0000256" key="1">
    <source>
        <dbReference type="SAM" id="MobiDB-lite"/>
    </source>
</evidence>
<name>A0A285L667_9NOCA</name>
<accession>A0A285L667</accession>
<dbReference type="RefSeq" id="WP_179830816.1">
    <property type="nucleotide sequence ID" value="NZ_OBEG01000002.1"/>
</dbReference>
<gene>
    <name evidence="2" type="ORF">SAMN04244553_1944</name>
</gene>
<reference evidence="2 3" key="1">
    <citation type="submission" date="2017-09" db="EMBL/GenBank/DDBJ databases">
        <authorList>
            <person name="Ehlers B."/>
            <person name="Leendertz F.H."/>
        </authorList>
    </citation>
    <scope>NUCLEOTIDE SEQUENCE [LARGE SCALE GENOMIC DNA]</scope>
    <source>
        <strain evidence="2 3">DSM 45537</strain>
    </source>
</reference>
<protein>
    <submittedName>
        <fullName evidence="2">Uncharacterized protein</fullName>
    </submittedName>
</protein>
<evidence type="ECO:0000313" key="2">
    <source>
        <dbReference type="EMBL" id="SNY80382.1"/>
    </source>
</evidence>
<dbReference type="EMBL" id="OBEG01000002">
    <property type="protein sequence ID" value="SNY80382.1"/>
    <property type="molecule type" value="Genomic_DNA"/>
</dbReference>
<proteinExistence type="predicted"/>
<evidence type="ECO:0000313" key="3">
    <source>
        <dbReference type="Proteomes" id="UP000219565"/>
    </source>
</evidence>
<feature type="region of interest" description="Disordered" evidence="1">
    <location>
        <begin position="22"/>
        <end position="52"/>
    </location>
</feature>
<sequence>MTDKPKSSGARVNPIVQAAADQVANSKRRRKDLHSPCTGQLSLFDPKEGNRS</sequence>